<dbReference type="GO" id="GO:0032543">
    <property type="term" value="P:mitochondrial translation"/>
    <property type="evidence" value="ECO:0007669"/>
    <property type="project" value="EnsemblFungi"/>
</dbReference>
<keyword evidence="6 12" id="KW-0067">ATP-binding</keyword>
<dbReference type="PROSITE" id="PS00178">
    <property type="entry name" value="AA_TRNA_LIGASE_I"/>
    <property type="match status" value="1"/>
</dbReference>
<dbReference type="EC" id="6.1.1.5" evidence="3"/>
<dbReference type="PRINTS" id="PR00984">
    <property type="entry name" value="TRNASYNTHILE"/>
</dbReference>
<dbReference type="Gene3D" id="1.10.730.20">
    <property type="match status" value="1"/>
</dbReference>
<evidence type="ECO:0000256" key="9">
    <source>
        <dbReference type="ARBA" id="ARBA00032665"/>
    </source>
</evidence>
<keyword evidence="5 12" id="KW-0547">Nucleotide-binding</keyword>
<comment type="similarity">
    <text evidence="2 12">Belongs to the class-I aminoacyl-tRNA synthetase family.</text>
</comment>
<comment type="caution">
    <text evidence="15">The sequence shown here is derived from an EMBL/GenBank/DDBJ whole genome shotgun (WGS) entry which is preliminary data.</text>
</comment>
<dbReference type="InterPro" id="IPR033708">
    <property type="entry name" value="Anticodon_Ile_BEm"/>
</dbReference>
<dbReference type="InterPro" id="IPR050081">
    <property type="entry name" value="Ile-tRNA_ligase"/>
</dbReference>
<dbReference type="FunFam" id="3.40.50.620:FF:000111">
    <property type="entry name" value="Mitochondrial isoleucyl-tRNA synthetase"/>
    <property type="match status" value="1"/>
</dbReference>
<evidence type="ECO:0000256" key="10">
    <source>
        <dbReference type="ARBA" id="ARBA00048359"/>
    </source>
</evidence>
<evidence type="ECO:0000256" key="1">
    <source>
        <dbReference type="ARBA" id="ARBA00004173"/>
    </source>
</evidence>
<dbReference type="Pfam" id="PF00133">
    <property type="entry name" value="tRNA-synt_1"/>
    <property type="match status" value="1"/>
</dbReference>
<sequence length="980" mass="114568">MNFCLVKRFRYVFHRFYVTFQQKTNNVYKNTLCLPQTKFSLWPLKGCFDSKEFEILTQKLYQWQKTYLPPEKIFILHDGPPYANGSLHLGHALNKILKDVILRVNIMKGRPVSYIPGWDCHGLPIELKALEDNEQFTFHKSPMTIRKKAREYALETIKHQKESFKSFGIMADWEKSYHTLDVSYIIWQLDIFKKMVEKDLIYRSYKPVYWSPSSRTALADAELIYKNDHISQAVFVRFPLVNLGKLSSIINVKNKEPLYILIWTTTPWTLPANKAIFLDKDMEYTIVNTVQYGNLILSRNRVPHLLKFINISETFLYFFGEALLEATYHNPLEDDFKEMPFFHTKYVTSDSGTGLVHAAPGHGMEDYEVCIQHNIPIFSPVDDHGCFTKEALDGKLEFLFVLEDGNKKVIELLENQKMLVSLEKYIHKYPYDWRTKKPVIQRATAQWFVDIEKIKSTTIKALKNVKMIPGNGKERLISFLRSRSEWCISRQRAWGVPIPVLYSLENEKPLLTVENIDHIINRVKKHGMDAWWEDSDSDIWVAPEYKKNGIRYKKGMETMDVWFDSGVSWNVILNDSNYNNLDSRKDKPLIDLVLEGSDQHRGWFQSLLLTFVASQNDHSNIAPYGTVITHGYVLDQCNQKMSKSIGNVINPENIIFGEKVIENGPAYGVDVLRLWAVGNNFTNDINISSLILKNVAELQRKLRATLRFLLGNLYDWDGNKVEYKSLRKIDQYALAQTYDFNRKTIELYDKFLFFQVVHAVANYTNNQLSSFYFDIIKDRLYADHRTSKSRTSCQTVLFHIFRNYISIISPIVPSLALEAWKFSRKEVIGEIETPFHSGWYKCEEEWLNLELKKEFQNIEMIRSASNLILERARKNKYIRSPLECVIIIKAPLKTEAYNFLKKIEHELSEILIVSGVSVISMDSELFNQKWNDYQEITLFGSICHLVLKLSEKKKCLRCWMYTVNMNSDICHRCTEVVLNN</sequence>
<evidence type="ECO:0000256" key="11">
    <source>
        <dbReference type="ARBA" id="ARBA00068280"/>
    </source>
</evidence>
<dbReference type="InterPro" id="IPR014729">
    <property type="entry name" value="Rossmann-like_a/b/a_fold"/>
</dbReference>
<evidence type="ECO:0000313" key="15">
    <source>
        <dbReference type="EMBL" id="KTW31619.1"/>
    </source>
</evidence>
<evidence type="ECO:0000256" key="5">
    <source>
        <dbReference type="ARBA" id="ARBA00022741"/>
    </source>
</evidence>
<dbReference type="PANTHER" id="PTHR42765:SF1">
    <property type="entry name" value="ISOLEUCINE--TRNA LIGASE, MITOCHONDRIAL"/>
    <property type="match status" value="1"/>
</dbReference>
<dbReference type="GO" id="GO:0004822">
    <property type="term" value="F:isoleucine-tRNA ligase activity"/>
    <property type="evidence" value="ECO:0007669"/>
    <property type="project" value="UniProtKB-EC"/>
</dbReference>
<comment type="subcellular location">
    <subcellularLocation>
        <location evidence="1">Mitochondrion</location>
    </subcellularLocation>
</comment>
<name>A0A0W4ZTF9_PNEC8</name>
<dbReference type="GO" id="GO:0005524">
    <property type="term" value="F:ATP binding"/>
    <property type="evidence" value="ECO:0007669"/>
    <property type="project" value="UniProtKB-KW"/>
</dbReference>
<dbReference type="InterPro" id="IPR009080">
    <property type="entry name" value="tRNAsynth_Ia_anticodon-bd"/>
</dbReference>
<dbReference type="Pfam" id="PF08264">
    <property type="entry name" value="Anticodon_1"/>
    <property type="match status" value="1"/>
</dbReference>
<dbReference type="InterPro" id="IPR023585">
    <property type="entry name" value="Ile-tRNA-ligase_type1"/>
</dbReference>
<dbReference type="NCBIfam" id="TIGR00392">
    <property type="entry name" value="ileS"/>
    <property type="match status" value="1"/>
</dbReference>
<dbReference type="EMBL" id="LFVZ01000001">
    <property type="protein sequence ID" value="KTW31619.1"/>
    <property type="molecule type" value="Genomic_DNA"/>
</dbReference>
<evidence type="ECO:0000256" key="8">
    <source>
        <dbReference type="ARBA" id="ARBA00023146"/>
    </source>
</evidence>
<dbReference type="VEuPathDB" id="FungiDB:T552_00258"/>
<proteinExistence type="inferred from homology"/>
<evidence type="ECO:0000256" key="2">
    <source>
        <dbReference type="ARBA" id="ARBA00005594"/>
    </source>
</evidence>
<keyword evidence="8 12" id="KW-0030">Aminoacyl-tRNA synthetase</keyword>
<feature type="domain" description="Methionyl/Valyl/Leucyl/Isoleucyl-tRNA synthetase anticodon-binding" evidence="14">
    <location>
        <begin position="730"/>
        <end position="879"/>
    </location>
</feature>
<reference evidence="16" key="1">
    <citation type="journal article" date="2016" name="Nat. Commun.">
        <title>Genome analysis of three Pneumocystis species reveals adaptation mechanisms to life exclusively in mammalian hosts.</title>
        <authorList>
            <person name="Ma L."/>
            <person name="Chen Z."/>
            <person name="Huang D.W."/>
            <person name="Kutty G."/>
            <person name="Ishihara M."/>
            <person name="Wang H."/>
            <person name="Abouelleil A."/>
            <person name="Bishop L."/>
            <person name="Davey E."/>
            <person name="Deng R."/>
            <person name="Deng X."/>
            <person name="Fan L."/>
            <person name="Fantoni G."/>
            <person name="Fitzgerald M."/>
            <person name="Gogineni E."/>
            <person name="Goldberg J.M."/>
            <person name="Handley G."/>
            <person name="Hu X."/>
            <person name="Huber C."/>
            <person name="Jiao X."/>
            <person name="Jones K."/>
            <person name="Levin J.Z."/>
            <person name="Liu Y."/>
            <person name="Macdonald P."/>
            <person name="Melnikov A."/>
            <person name="Raley C."/>
            <person name="Sassi M."/>
            <person name="Sherman B.T."/>
            <person name="Song X."/>
            <person name="Sykes S."/>
            <person name="Tran B."/>
            <person name="Walsh L."/>
            <person name="Xia Y."/>
            <person name="Yang J."/>
            <person name="Young S."/>
            <person name="Zeng Q."/>
            <person name="Zheng X."/>
            <person name="Stephens R."/>
            <person name="Nusbaum C."/>
            <person name="Birren B.W."/>
            <person name="Azadi P."/>
            <person name="Lempicki R.A."/>
            <person name="Cuomo C.A."/>
            <person name="Kovacs J.A."/>
        </authorList>
    </citation>
    <scope>NUCLEOTIDE SEQUENCE [LARGE SCALE GENOMIC DNA]</scope>
    <source>
        <strain evidence="16">B80</strain>
    </source>
</reference>
<dbReference type="Gene3D" id="3.40.50.620">
    <property type="entry name" value="HUPs"/>
    <property type="match status" value="2"/>
</dbReference>
<evidence type="ECO:0000256" key="12">
    <source>
        <dbReference type="RuleBase" id="RU363035"/>
    </source>
</evidence>
<dbReference type="GO" id="GO:0006428">
    <property type="term" value="P:isoleucyl-tRNA aminoacylation"/>
    <property type="evidence" value="ECO:0007669"/>
    <property type="project" value="InterPro"/>
</dbReference>
<evidence type="ECO:0000256" key="7">
    <source>
        <dbReference type="ARBA" id="ARBA00022917"/>
    </source>
</evidence>
<evidence type="ECO:0000259" key="14">
    <source>
        <dbReference type="Pfam" id="PF08264"/>
    </source>
</evidence>
<dbReference type="PANTHER" id="PTHR42765">
    <property type="entry name" value="SOLEUCYL-TRNA SYNTHETASE"/>
    <property type="match status" value="1"/>
</dbReference>
<dbReference type="SUPFAM" id="SSF52374">
    <property type="entry name" value="Nucleotidylyl transferase"/>
    <property type="match status" value="1"/>
</dbReference>
<dbReference type="Proteomes" id="UP000054454">
    <property type="component" value="Unassembled WGS sequence"/>
</dbReference>
<dbReference type="HAMAP" id="MF_02002">
    <property type="entry name" value="Ile_tRNA_synth_type1"/>
    <property type="match status" value="1"/>
</dbReference>
<organism evidence="15 16">
    <name type="scientific">Pneumocystis carinii (strain B80)</name>
    <name type="common">Rat pneumocystis pneumonia agent</name>
    <name type="synonym">Pneumocystis carinii f. sp. carinii</name>
    <dbReference type="NCBI Taxonomy" id="1408658"/>
    <lineage>
        <taxon>Eukaryota</taxon>
        <taxon>Fungi</taxon>
        <taxon>Dikarya</taxon>
        <taxon>Ascomycota</taxon>
        <taxon>Taphrinomycotina</taxon>
        <taxon>Pneumocystomycetes</taxon>
        <taxon>Pneumocystaceae</taxon>
        <taxon>Pneumocystis</taxon>
    </lineage>
</organism>
<keyword evidence="4 12" id="KW-0436">Ligase</keyword>
<dbReference type="InterPro" id="IPR009008">
    <property type="entry name" value="Val/Leu/Ile-tRNA-synth_edit"/>
</dbReference>
<gene>
    <name evidence="15" type="ORF">T552_00258</name>
</gene>
<feature type="domain" description="Aminoacyl-tRNA synthetase class Ia" evidence="13">
    <location>
        <begin position="59"/>
        <end position="688"/>
    </location>
</feature>
<dbReference type="RefSeq" id="XP_018227735.1">
    <property type="nucleotide sequence ID" value="XM_018368875.1"/>
</dbReference>
<dbReference type="AlphaFoldDB" id="A0A0W4ZTF9"/>
<evidence type="ECO:0000256" key="6">
    <source>
        <dbReference type="ARBA" id="ARBA00022840"/>
    </source>
</evidence>
<comment type="catalytic activity">
    <reaction evidence="10">
        <text>tRNA(Ile) + L-isoleucine + ATP = L-isoleucyl-tRNA(Ile) + AMP + diphosphate</text>
        <dbReference type="Rhea" id="RHEA:11060"/>
        <dbReference type="Rhea" id="RHEA-COMP:9666"/>
        <dbReference type="Rhea" id="RHEA-COMP:9695"/>
        <dbReference type="ChEBI" id="CHEBI:30616"/>
        <dbReference type="ChEBI" id="CHEBI:33019"/>
        <dbReference type="ChEBI" id="CHEBI:58045"/>
        <dbReference type="ChEBI" id="CHEBI:78442"/>
        <dbReference type="ChEBI" id="CHEBI:78528"/>
        <dbReference type="ChEBI" id="CHEBI:456215"/>
        <dbReference type="EC" id="6.1.1.5"/>
    </reaction>
</comment>
<dbReference type="Gene3D" id="1.10.10.830">
    <property type="entry name" value="Ile-tRNA synthetase CP2 domain-like"/>
    <property type="match status" value="1"/>
</dbReference>
<dbReference type="GO" id="GO:0002161">
    <property type="term" value="F:aminoacyl-tRNA deacylase activity"/>
    <property type="evidence" value="ECO:0007669"/>
    <property type="project" value="InterPro"/>
</dbReference>
<dbReference type="GO" id="GO:0005739">
    <property type="term" value="C:mitochondrion"/>
    <property type="evidence" value="ECO:0007669"/>
    <property type="project" value="UniProtKB-SubCell"/>
</dbReference>
<dbReference type="OrthoDB" id="10264412at2759"/>
<dbReference type="InterPro" id="IPR002301">
    <property type="entry name" value="Ile-tRNA-ligase"/>
</dbReference>
<dbReference type="Gene3D" id="3.90.740.10">
    <property type="entry name" value="Valyl/Leucyl/Isoleucyl-tRNA synthetase, editing domain"/>
    <property type="match status" value="1"/>
</dbReference>
<dbReference type="SUPFAM" id="SSF50677">
    <property type="entry name" value="ValRS/IleRS/LeuRS editing domain"/>
    <property type="match status" value="1"/>
</dbReference>
<accession>A0A0W4ZTF9</accession>
<dbReference type="InterPro" id="IPR013155">
    <property type="entry name" value="M/V/L/I-tRNA-synth_anticd-bd"/>
</dbReference>
<evidence type="ECO:0000259" key="13">
    <source>
        <dbReference type="Pfam" id="PF00133"/>
    </source>
</evidence>
<evidence type="ECO:0000313" key="16">
    <source>
        <dbReference type="Proteomes" id="UP000054454"/>
    </source>
</evidence>
<dbReference type="SUPFAM" id="SSF47323">
    <property type="entry name" value="Anticodon-binding domain of a subclass of class I aminoacyl-tRNA synthetases"/>
    <property type="match status" value="1"/>
</dbReference>
<protein>
    <recommendedName>
        <fullName evidence="11">Isoleucine--tRNA ligase, mitochondrial</fullName>
        <ecNumber evidence="3">6.1.1.5</ecNumber>
    </recommendedName>
    <alternativeName>
        <fullName evidence="9">Isoleucyl-tRNA synthetase</fullName>
    </alternativeName>
</protein>
<dbReference type="InterPro" id="IPR002300">
    <property type="entry name" value="aa-tRNA-synth_Ia"/>
</dbReference>
<evidence type="ECO:0000256" key="3">
    <source>
        <dbReference type="ARBA" id="ARBA00013165"/>
    </source>
</evidence>
<keyword evidence="7 12" id="KW-0648">Protein biosynthesis</keyword>
<dbReference type="GeneID" id="28935077"/>
<keyword evidence="16" id="KW-1185">Reference proteome</keyword>
<evidence type="ECO:0000256" key="4">
    <source>
        <dbReference type="ARBA" id="ARBA00022598"/>
    </source>
</evidence>
<dbReference type="InterPro" id="IPR001412">
    <property type="entry name" value="aa-tRNA-synth_I_CS"/>
</dbReference>
<dbReference type="CDD" id="cd07960">
    <property type="entry name" value="Anticodon_Ia_Ile_BEm"/>
    <property type="match status" value="1"/>
</dbReference>
<dbReference type="GO" id="GO:0000049">
    <property type="term" value="F:tRNA binding"/>
    <property type="evidence" value="ECO:0007669"/>
    <property type="project" value="InterPro"/>
</dbReference>